<name>A0A392QPT2_9FABA</name>
<keyword evidence="3" id="KW-1185">Reference proteome</keyword>
<comment type="caution">
    <text evidence="2">The sequence shown here is derived from an EMBL/GenBank/DDBJ whole genome shotgun (WGS) entry which is preliminary data.</text>
</comment>
<evidence type="ECO:0000313" key="2">
    <source>
        <dbReference type="EMBL" id="MCI25660.1"/>
    </source>
</evidence>
<dbReference type="EMBL" id="LXQA010148520">
    <property type="protein sequence ID" value="MCI25660.1"/>
    <property type="molecule type" value="Genomic_DNA"/>
</dbReference>
<feature type="non-terminal residue" evidence="2">
    <location>
        <position position="1"/>
    </location>
</feature>
<feature type="region of interest" description="Disordered" evidence="1">
    <location>
        <begin position="55"/>
        <end position="116"/>
    </location>
</feature>
<feature type="compositionally biased region" description="Basic and acidic residues" evidence="1">
    <location>
        <begin position="55"/>
        <end position="83"/>
    </location>
</feature>
<reference evidence="2 3" key="1">
    <citation type="journal article" date="2018" name="Front. Plant Sci.">
        <title>Red Clover (Trifolium pratense) and Zigzag Clover (T. medium) - A Picture of Genomic Similarities and Differences.</title>
        <authorList>
            <person name="Dluhosova J."/>
            <person name="Istvanek J."/>
            <person name="Nedelnik J."/>
            <person name="Repkova J."/>
        </authorList>
    </citation>
    <scope>NUCLEOTIDE SEQUENCE [LARGE SCALE GENOMIC DNA]</scope>
    <source>
        <strain evidence="3">cv. 10/8</strain>
        <tissue evidence="2">Leaf</tissue>
    </source>
</reference>
<dbReference type="Proteomes" id="UP000265520">
    <property type="component" value="Unassembled WGS sequence"/>
</dbReference>
<organism evidence="2 3">
    <name type="scientific">Trifolium medium</name>
    <dbReference type="NCBI Taxonomy" id="97028"/>
    <lineage>
        <taxon>Eukaryota</taxon>
        <taxon>Viridiplantae</taxon>
        <taxon>Streptophyta</taxon>
        <taxon>Embryophyta</taxon>
        <taxon>Tracheophyta</taxon>
        <taxon>Spermatophyta</taxon>
        <taxon>Magnoliopsida</taxon>
        <taxon>eudicotyledons</taxon>
        <taxon>Gunneridae</taxon>
        <taxon>Pentapetalae</taxon>
        <taxon>rosids</taxon>
        <taxon>fabids</taxon>
        <taxon>Fabales</taxon>
        <taxon>Fabaceae</taxon>
        <taxon>Papilionoideae</taxon>
        <taxon>50 kb inversion clade</taxon>
        <taxon>NPAAA clade</taxon>
        <taxon>Hologalegina</taxon>
        <taxon>IRL clade</taxon>
        <taxon>Trifolieae</taxon>
        <taxon>Trifolium</taxon>
    </lineage>
</organism>
<accession>A0A392QPT2</accession>
<evidence type="ECO:0000256" key="1">
    <source>
        <dbReference type="SAM" id="MobiDB-lite"/>
    </source>
</evidence>
<feature type="non-terminal residue" evidence="2">
    <location>
        <position position="165"/>
    </location>
</feature>
<evidence type="ECO:0000313" key="3">
    <source>
        <dbReference type="Proteomes" id="UP000265520"/>
    </source>
</evidence>
<sequence length="165" mass="18876">FSEATIQVSNPNQEMFVAAFHNGLKAGHFNESLDQKPASSMQEIIKRAECYIKGEESNAEKRSREAKEKGTDKGNARTPDRSQRRWSQLGGWIRQPYQSPPRRNDRPFNMEPSTPLNTTRVNVLDEILQARLAELPPTRSDEGLKLGPNLDEWCAYHRCRGHDIE</sequence>
<proteinExistence type="predicted"/>
<protein>
    <submittedName>
        <fullName evidence="2">Uncharacterized protein</fullName>
    </submittedName>
</protein>
<dbReference type="AlphaFoldDB" id="A0A392QPT2"/>